<comment type="caution">
    <text evidence="2">The sequence shown here is derived from an EMBL/GenBank/DDBJ whole genome shotgun (WGS) entry which is preliminary data.</text>
</comment>
<dbReference type="InterPro" id="IPR036514">
    <property type="entry name" value="SGNH_hydro_sf"/>
</dbReference>
<dbReference type="InterPro" id="IPR013830">
    <property type="entry name" value="SGNH_hydro"/>
</dbReference>
<dbReference type="GO" id="GO:0016787">
    <property type="term" value="F:hydrolase activity"/>
    <property type="evidence" value="ECO:0007669"/>
    <property type="project" value="UniProtKB-KW"/>
</dbReference>
<dbReference type="AlphaFoldDB" id="A0A0F4LFV4"/>
<dbReference type="RefSeq" id="WP_046324630.1">
    <property type="nucleotide sequence ID" value="NZ_JBHTMT010000003.1"/>
</dbReference>
<proteinExistence type="predicted"/>
<dbReference type="PANTHER" id="PTHR14209">
    <property type="entry name" value="ISOAMYL ACETATE-HYDROLYZING ESTERASE 1"/>
    <property type="match status" value="1"/>
</dbReference>
<feature type="domain" description="SGNH hydrolase-type esterase" evidence="1">
    <location>
        <begin position="7"/>
        <end position="177"/>
    </location>
</feature>
<evidence type="ECO:0000313" key="3">
    <source>
        <dbReference type="Proteomes" id="UP000033531"/>
    </source>
</evidence>
<dbReference type="PANTHER" id="PTHR14209:SF19">
    <property type="entry name" value="ISOAMYL ACETATE-HYDROLYZING ESTERASE 1 HOMOLOG"/>
    <property type="match status" value="1"/>
</dbReference>
<organism evidence="2 3">
    <name type="scientific">Lactobacillus melliventris</name>
    <dbReference type="NCBI Taxonomy" id="1218507"/>
    <lineage>
        <taxon>Bacteria</taxon>
        <taxon>Bacillati</taxon>
        <taxon>Bacillota</taxon>
        <taxon>Bacilli</taxon>
        <taxon>Lactobacillales</taxon>
        <taxon>Lactobacillaceae</taxon>
        <taxon>Lactobacillus</taxon>
    </lineage>
</organism>
<dbReference type="Proteomes" id="UP000033531">
    <property type="component" value="Unassembled WGS sequence"/>
</dbReference>
<protein>
    <submittedName>
        <fullName evidence="2">GDSL-like lipase/acylhydrolase</fullName>
    </submittedName>
</protein>
<evidence type="ECO:0000259" key="1">
    <source>
        <dbReference type="Pfam" id="PF13472"/>
    </source>
</evidence>
<dbReference type="InterPro" id="IPR045136">
    <property type="entry name" value="Iah1-like"/>
</dbReference>
<sequence length="189" mass="21088">MKLLLTGDSIIARKEGLKLPRINNAIKAKISDVEIVNTAVSGVNSGAFYALLPDLILKVERCNKLVLLLGTNDIAKHKRVSIAQFKRNMALIISSIICLYYPQNVILISPPAVDQNRQNKRTNREIAVYTAELIKLAETYNLNFINLFQAMIDHGNLTTLCKGQLDDGLHFGKEGYNLLANLIVKKLQE</sequence>
<evidence type="ECO:0000313" key="2">
    <source>
        <dbReference type="EMBL" id="KJY57144.1"/>
    </source>
</evidence>
<gene>
    <name evidence="2" type="ORF">JF74_06710</name>
</gene>
<dbReference type="EMBL" id="JXLI01000009">
    <property type="protein sequence ID" value="KJY57144.1"/>
    <property type="molecule type" value="Genomic_DNA"/>
</dbReference>
<name>A0A0F4LFV4_9LACO</name>
<dbReference type="Gene3D" id="3.40.50.1110">
    <property type="entry name" value="SGNH hydrolase"/>
    <property type="match status" value="1"/>
</dbReference>
<reference evidence="2 3" key="1">
    <citation type="submission" date="2015-01" db="EMBL/GenBank/DDBJ databases">
        <title>Comparative genomics of the lactic acid bacteria isolated from the honey bee gut.</title>
        <authorList>
            <person name="Ellegaard K.M."/>
            <person name="Tamarit D."/>
            <person name="Javelind E."/>
            <person name="Olofsson T."/>
            <person name="Andersson S.G."/>
            <person name="Vasquez A."/>
        </authorList>
    </citation>
    <scope>NUCLEOTIDE SEQUENCE [LARGE SCALE GENOMIC DNA]</scope>
    <source>
        <strain evidence="2 3">Hma8</strain>
    </source>
</reference>
<accession>A0A0F4LFV4</accession>
<keyword evidence="2" id="KW-0378">Hydrolase</keyword>
<dbReference type="PATRIC" id="fig|1218507.3.peg.840"/>
<dbReference type="STRING" id="1218507.JF74_06710"/>
<dbReference type="Pfam" id="PF13472">
    <property type="entry name" value="Lipase_GDSL_2"/>
    <property type="match status" value="1"/>
</dbReference>
<dbReference type="OrthoDB" id="388542at2"/>
<dbReference type="SUPFAM" id="SSF52266">
    <property type="entry name" value="SGNH hydrolase"/>
    <property type="match status" value="1"/>
</dbReference>
<dbReference type="HOGENOM" id="CLU_051989_8_1_9"/>